<sequence length="303" mass="37124">MKRNLEKYQERDQLIQEFAKKRHQIRYFFEDIFKVDYSDDPLDPLGRSYIWDKMFISEKPEFFDGVFELTRNIYSREIPTNSSYRIPNLGNMIFQLEELRKQKEILKKEVHESMIQLRRMRRIFKEADSLLRDVLKGMASLEEEDYFLDVSQFSDVEKREAREELEWDMVFVHTSCIFRFQEKHRSFGKFPFHYDDVWPNSDSWSIPDTIEQIEKIKAMVDTIWRDALRRADLIREIMNVKMRDIPRCLVISLAKEFDEKNKSETKENHLSHVEYYSNLRPYKFKEEIEERWQKFSDKYLPKE</sequence>
<organism evidence="2 3">
    <name type="scientific">Rozella allomycis (strain CSF55)</name>
    <dbReference type="NCBI Taxonomy" id="988480"/>
    <lineage>
        <taxon>Eukaryota</taxon>
        <taxon>Fungi</taxon>
        <taxon>Fungi incertae sedis</taxon>
        <taxon>Cryptomycota</taxon>
        <taxon>Cryptomycota incertae sedis</taxon>
        <taxon>Rozella</taxon>
    </lineage>
</organism>
<keyword evidence="1" id="KW-0175">Coiled coil</keyword>
<dbReference type="AlphaFoldDB" id="A0A4P9YGG2"/>
<gene>
    <name evidence="2" type="ORF">ROZALSC1DRAFT_29723</name>
</gene>
<dbReference type="Proteomes" id="UP000281549">
    <property type="component" value="Unassembled WGS sequence"/>
</dbReference>
<proteinExistence type="predicted"/>
<evidence type="ECO:0000256" key="1">
    <source>
        <dbReference type="SAM" id="Coils"/>
    </source>
</evidence>
<name>A0A4P9YGG2_ROZAC</name>
<feature type="coiled-coil region" evidence="1">
    <location>
        <begin position="89"/>
        <end position="116"/>
    </location>
</feature>
<dbReference type="EMBL" id="ML005414">
    <property type="protein sequence ID" value="RKP18603.1"/>
    <property type="molecule type" value="Genomic_DNA"/>
</dbReference>
<evidence type="ECO:0000313" key="2">
    <source>
        <dbReference type="EMBL" id="RKP18603.1"/>
    </source>
</evidence>
<evidence type="ECO:0000313" key="3">
    <source>
        <dbReference type="Proteomes" id="UP000281549"/>
    </source>
</evidence>
<protein>
    <submittedName>
        <fullName evidence="2">Uncharacterized protein</fullName>
    </submittedName>
</protein>
<reference evidence="3" key="1">
    <citation type="journal article" date="2018" name="Nat. Microbiol.">
        <title>Leveraging single-cell genomics to expand the fungal tree of life.</title>
        <authorList>
            <person name="Ahrendt S.R."/>
            <person name="Quandt C.A."/>
            <person name="Ciobanu D."/>
            <person name="Clum A."/>
            <person name="Salamov A."/>
            <person name="Andreopoulos B."/>
            <person name="Cheng J.F."/>
            <person name="Woyke T."/>
            <person name="Pelin A."/>
            <person name="Henrissat B."/>
            <person name="Reynolds N.K."/>
            <person name="Benny G.L."/>
            <person name="Smith M.E."/>
            <person name="James T.Y."/>
            <person name="Grigoriev I.V."/>
        </authorList>
    </citation>
    <scope>NUCLEOTIDE SEQUENCE [LARGE SCALE GENOMIC DNA]</scope>
    <source>
        <strain evidence="3">CSF55</strain>
    </source>
</reference>
<accession>A0A4P9YGG2</accession>